<proteinExistence type="predicted"/>
<gene>
    <name evidence="1" type="ORF">EHQ64_02440</name>
</gene>
<evidence type="ECO:0000313" key="2">
    <source>
        <dbReference type="Proteomes" id="UP000297762"/>
    </source>
</evidence>
<organism evidence="1 2">
    <name type="scientific">Leptospira sarikeiensis</name>
    <dbReference type="NCBI Taxonomy" id="2484943"/>
    <lineage>
        <taxon>Bacteria</taxon>
        <taxon>Pseudomonadati</taxon>
        <taxon>Spirochaetota</taxon>
        <taxon>Spirochaetia</taxon>
        <taxon>Leptospirales</taxon>
        <taxon>Leptospiraceae</taxon>
        <taxon>Leptospira</taxon>
    </lineage>
</organism>
<dbReference type="EMBL" id="RQGF01000008">
    <property type="protein sequence ID" value="TGL64213.1"/>
    <property type="molecule type" value="Genomic_DNA"/>
</dbReference>
<evidence type="ECO:0000313" key="1">
    <source>
        <dbReference type="EMBL" id="TGL64213.1"/>
    </source>
</evidence>
<name>A0A4R9KFZ1_9LEPT</name>
<comment type="caution">
    <text evidence="1">The sequence shown here is derived from an EMBL/GenBank/DDBJ whole genome shotgun (WGS) entry which is preliminary data.</text>
</comment>
<dbReference type="Proteomes" id="UP000297762">
    <property type="component" value="Unassembled WGS sequence"/>
</dbReference>
<keyword evidence="1" id="KW-0449">Lipoprotein</keyword>
<dbReference type="NCBIfam" id="TIGR04452">
    <property type="entry name" value="Lepto_Lipo_YY_C"/>
    <property type="match status" value="1"/>
</dbReference>
<sequence>MDILKTYLQKWEFKVKQSVYITFFTLGLTLIQCGLEGPSKSILRGNEAKELLRNSAYVIDVAYFQTLAERGSIKSSEIDSSLLLDQALLEASSKIVESKYYQKKDITACIQEMQLFTLGLISSAGQTNLLGGDCSGLENKGAYRIR</sequence>
<reference evidence="1" key="1">
    <citation type="journal article" date="2019" name="PLoS Negl. Trop. Dis.">
        <title>Revisiting the worldwide diversity of Leptospira species in the environment.</title>
        <authorList>
            <person name="Vincent A.T."/>
            <person name="Schiettekatte O."/>
            <person name="Bourhy P."/>
            <person name="Veyrier F.J."/>
            <person name="Picardeau M."/>
        </authorList>
    </citation>
    <scope>NUCLEOTIDE SEQUENCE [LARGE SCALE GENOMIC DNA]</scope>
    <source>
        <strain evidence="1">201702455</strain>
    </source>
</reference>
<dbReference type="AlphaFoldDB" id="A0A4R9KFZ1"/>
<dbReference type="InterPro" id="IPR031030">
    <property type="entry name" value="Lepto_Lipo_YY_C"/>
</dbReference>
<keyword evidence="2" id="KW-1185">Reference proteome</keyword>
<protein>
    <submittedName>
        <fullName evidence="1">TIGR04452 family lipoprotein</fullName>
    </submittedName>
</protein>
<accession>A0A4R9KFZ1</accession>